<organism evidence="1 2">
    <name type="scientific">Panagrolaimus sp. ES5</name>
    <dbReference type="NCBI Taxonomy" id="591445"/>
    <lineage>
        <taxon>Eukaryota</taxon>
        <taxon>Metazoa</taxon>
        <taxon>Ecdysozoa</taxon>
        <taxon>Nematoda</taxon>
        <taxon>Chromadorea</taxon>
        <taxon>Rhabditida</taxon>
        <taxon>Tylenchina</taxon>
        <taxon>Panagrolaimomorpha</taxon>
        <taxon>Panagrolaimoidea</taxon>
        <taxon>Panagrolaimidae</taxon>
        <taxon>Panagrolaimus</taxon>
    </lineage>
</organism>
<reference evidence="2" key="1">
    <citation type="submission" date="2022-11" db="UniProtKB">
        <authorList>
            <consortium name="WormBaseParasite"/>
        </authorList>
    </citation>
    <scope>IDENTIFICATION</scope>
</reference>
<dbReference type="Proteomes" id="UP000887579">
    <property type="component" value="Unplaced"/>
</dbReference>
<sequence>MQLFISAVMASRRITRSFKKNQDGIVQSDENTADINFDQSADKENASQQECDFLKKPSEKTYRKNEKIQRKTSKAEEMLQKETQKIEKEKKAMRKKLKNLENLSNNDALEMDKENILAVNEESDAGENSYDKEFVAEYFQLLMEKCDLEMENWRLKRILSEAEK</sequence>
<dbReference type="WBParaSite" id="ES5_v2.g12449.t1">
    <property type="protein sequence ID" value="ES5_v2.g12449.t1"/>
    <property type="gene ID" value="ES5_v2.g12449"/>
</dbReference>
<name>A0AC34F5Z5_9BILA</name>
<proteinExistence type="predicted"/>
<protein>
    <submittedName>
        <fullName evidence="2">Uncharacterized protein</fullName>
    </submittedName>
</protein>
<evidence type="ECO:0000313" key="1">
    <source>
        <dbReference type="Proteomes" id="UP000887579"/>
    </source>
</evidence>
<accession>A0AC34F5Z5</accession>
<evidence type="ECO:0000313" key="2">
    <source>
        <dbReference type="WBParaSite" id="ES5_v2.g12449.t1"/>
    </source>
</evidence>